<feature type="transmembrane region" description="Helical" evidence="1">
    <location>
        <begin position="204"/>
        <end position="224"/>
    </location>
</feature>
<feature type="transmembrane region" description="Helical" evidence="1">
    <location>
        <begin position="106"/>
        <end position="124"/>
    </location>
</feature>
<name>A0A7S0A427_9DINO</name>
<evidence type="ECO:0000313" key="2">
    <source>
        <dbReference type="EMBL" id="CAD8351719.1"/>
    </source>
</evidence>
<proteinExistence type="predicted"/>
<reference evidence="2" key="1">
    <citation type="submission" date="2021-01" db="EMBL/GenBank/DDBJ databases">
        <authorList>
            <person name="Corre E."/>
            <person name="Pelletier E."/>
            <person name="Niang G."/>
            <person name="Scheremetjew M."/>
            <person name="Finn R."/>
            <person name="Kale V."/>
            <person name="Holt S."/>
            <person name="Cochrane G."/>
            <person name="Meng A."/>
            <person name="Brown T."/>
            <person name="Cohen L."/>
        </authorList>
    </citation>
    <scope>NUCLEOTIDE SEQUENCE</scope>
    <source>
        <strain evidence="2">Pbaha01</strain>
    </source>
</reference>
<dbReference type="AlphaFoldDB" id="A0A7S0A427"/>
<feature type="transmembrane region" description="Helical" evidence="1">
    <location>
        <begin position="342"/>
        <end position="362"/>
    </location>
</feature>
<feature type="transmembrane region" description="Helical" evidence="1">
    <location>
        <begin position="264"/>
        <end position="289"/>
    </location>
</feature>
<accession>A0A7S0A427</accession>
<feature type="transmembrane region" description="Helical" evidence="1">
    <location>
        <begin position="309"/>
        <end position="330"/>
    </location>
</feature>
<evidence type="ECO:0000256" key="1">
    <source>
        <dbReference type="SAM" id="Phobius"/>
    </source>
</evidence>
<protein>
    <submittedName>
        <fullName evidence="2">Uncharacterized protein</fullName>
    </submittedName>
</protein>
<keyword evidence="1" id="KW-0472">Membrane</keyword>
<dbReference type="EMBL" id="HBEG01011835">
    <property type="protein sequence ID" value="CAD8351719.1"/>
    <property type="molecule type" value="Transcribed_RNA"/>
</dbReference>
<feature type="transmembrane region" description="Helical" evidence="1">
    <location>
        <begin position="21"/>
        <end position="40"/>
    </location>
</feature>
<sequence>MARAVNQLSTFRVFDDQHARLALVVLVTLPSVYVWSLPFLAGEGLHFAERCTGFPRCAGTYAGMISVGNLVANPQATGAYAAVFFWPAFHLWSLKGVIPAVLGQHTGLALVLVFYLSFAAHMVIPVTLSHAGHTLACISYGLSALVIFTLLLWRFRARRLASFKFLLAVAAGAFCFSTLVMGADCLQQVLGREPLPVAPQLWPWLLYAAQASSLSCLSLLPWFWRVGDAVAEEEAYTPEAGSLANLLSIDTFVVLGRSRLRYSLLVLAALPVAYVWTLPLLAMLGFARLCDEFPRCADGDVGASVSNFIATPQATGAMAAAFFWPMAHMWTHKADIDGTSNFALLIGFYATFGLFLALPVTVYAKPHAMVVFAFCLCGLAYFGKALRHWRETELRYAKMILLVSIVSFASVVALVAVNSIVNGLTGIEIVKEYAPWLFYVCEAAGLSSMSLLPWFWHVQQH</sequence>
<organism evidence="2">
    <name type="scientific">Pyrodinium bahamense</name>
    <dbReference type="NCBI Taxonomy" id="73915"/>
    <lineage>
        <taxon>Eukaryota</taxon>
        <taxon>Sar</taxon>
        <taxon>Alveolata</taxon>
        <taxon>Dinophyceae</taxon>
        <taxon>Gonyaulacales</taxon>
        <taxon>Pyrocystaceae</taxon>
        <taxon>Pyrodinium</taxon>
    </lineage>
</organism>
<feature type="transmembrane region" description="Helical" evidence="1">
    <location>
        <begin position="368"/>
        <end position="387"/>
    </location>
</feature>
<keyword evidence="1" id="KW-1133">Transmembrane helix</keyword>
<feature type="transmembrane region" description="Helical" evidence="1">
    <location>
        <begin position="130"/>
        <end position="153"/>
    </location>
</feature>
<feature type="transmembrane region" description="Helical" evidence="1">
    <location>
        <begin position="399"/>
        <end position="421"/>
    </location>
</feature>
<feature type="transmembrane region" description="Helical" evidence="1">
    <location>
        <begin position="433"/>
        <end position="456"/>
    </location>
</feature>
<feature type="transmembrane region" description="Helical" evidence="1">
    <location>
        <begin position="77"/>
        <end position="94"/>
    </location>
</feature>
<keyword evidence="1" id="KW-0812">Transmembrane</keyword>
<gene>
    <name evidence="2" type="ORF">PBAH0796_LOCUS7086</name>
</gene>
<feature type="transmembrane region" description="Helical" evidence="1">
    <location>
        <begin position="165"/>
        <end position="184"/>
    </location>
</feature>